<dbReference type="GO" id="GO:0046872">
    <property type="term" value="F:metal ion binding"/>
    <property type="evidence" value="ECO:0007669"/>
    <property type="project" value="UniProtKB-KW"/>
</dbReference>
<feature type="domain" description="Radical SAM core" evidence="6">
    <location>
        <begin position="344"/>
        <end position="593"/>
    </location>
</feature>
<dbReference type="SUPFAM" id="SSF102114">
    <property type="entry name" value="Radical SAM enzymes"/>
    <property type="match status" value="1"/>
</dbReference>
<dbReference type="SFLD" id="SFLDS00029">
    <property type="entry name" value="Radical_SAM"/>
    <property type="match status" value="1"/>
</dbReference>
<proteinExistence type="predicted"/>
<gene>
    <name evidence="7" type="ORF">B5D80_04560</name>
</gene>
<dbReference type="InterPro" id="IPR007197">
    <property type="entry name" value="rSAM"/>
</dbReference>
<keyword evidence="3" id="KW-0479">Metal-binding</keyword>
<dbReference type="SFLD" id="SFLDG01082">
    <property type="entry name" value="B12-binding_domain_containing"/>
    <property type="match status" value="1"/>
</dbReference>
<dbReference type="PROSITE" id="PS51918">
    <property type="entry name" value="RADICAL_SAM"/>
    <property type="match status" value="1"/>
</dbReference>
<evidence type="ECO:0000256" key="5">
    <source>
        <dbReference type="ARBA" id="ARBA00023014"/>
    </source>
</evidence>
<dbReference type="Proteomes" id="UP000197174">
    <property type="component" value="Unassembled WGS sequence"/>
</dbReference>
<dbReference type="SMART" id="SM00729">
    <property type="entry name" value="Elp3"/>
    <property type="match status" value="1"/>
</dbReference>
<accession>A0A2D0AXV8</accession>
<protein>
    <submittedName>
        <fullName evidence="7">B12-binding domain-containing radical SAM protein</fullName>
    </submittedName>
</protein>
<dbReference type="InterPro" id="IPR013785">
    <property type="entry name" value="Aldolase_TIM"/>
</dbReference>
<dbReference type="InterPro" id="IPR058240">
    <property type="entry name" value="rSAM_sf"/>
</dbReference>
<evidence type="ECO:0000313" key="8">
    <source>
        <dbReference type="Proteomes" id="UP000197174"/>
    </source>
</evidence>
<dbReference type="InterPro" id="IPR006638">
    <property type="entry name" value="Elp3/MiaA/NifB-like_rSAM"/>
</dbReference>
<dbReference type="OrthoDB" id="5298546at2"/>
<dbReference type="GO" id="GO:0051536">
    <property type="term" value="F:iron-sulfur cluster binding"/>
    <property type="evidence" value="ECO:0007669"/>
    <property type="project" value="UniProtKB-KW"/>
</dbReference>
<comment type="caution">
    <text evidence="7">The sequence shown here is derived from an EMBL/GenBank/DDBJ whole genome shotgun (WGS) entry which is preliminary data.</text>
</comment>
<dbReference type="PANTHER" id="PTHR43409">
    <property type="entry name" value="ANAEROBIC MAGNESIUM-PROTOPORPHYRIN IX MONOMETHYL ESTER CYCLASE-RELATED"/>
    <property type="match status" value="1"/>
</dbReference>
<evidence type="ECO:0000256" key="1">
    <source>
        <dbReference type="ARBA" id="ARBA00001966"/>
    </source>
</evidence>
<dbReference type="Pfam" id="PF04055">
    <property type="entry name" value="Radical_SAM"/>
    <property type="match status" value="1"/>
</dbReference>
<dbReference type="GO" id="GO:0005829">
    <property type="term" value="C:cytosol"/>
    <property type="evidence" value="ECO:0007669"/>
    <property type="project" value="TreeGrafter"/>
</dbReference>
<keyword evidence="8" id="KW-1185">Reference proteome</keyword>
<evidence type="ECO:0000256" key="3">
    <source>
        <dbReference type="ARBA" id="ARBA00022723"/>
    </source>
</evidence>
<dbReference type="PANTHER" id="PTHR43409:SF7">
    <property type="entry name" value="BLL1977 PROTEIN"/>
    <property type="match status" value="1"/>
</dbReference>
<dbReference type="GO" id="GO:0003824">
    <property type="term" value="F:catalytic activity"/>
    <property type="evidence" value="ECO:0007669"/>
    <property type="project" value="InterPro"/>
</dbReference>
<sequence>MHPEGPRAVTGAQERIRRERAARIARDLSEHERGWRWYPGDGLDPGTVSAEAMRRELDRDRELVERLGTATGPEADRLRHRLKHFPVLFISAPHVEEHATGAFPGMPTPLLYATCLLDRMLRIDEFCGDRVPEVVGVLNPPAYSDAFERTLVECVAEHLPVVVGISNLSEGHHFALRIAELVKSVSPNSIVLLGGQHEDAVNPDAYRSTSERVGAMGDRQREVHRSYSLTTRQLDRLAALQTFATERERTIVDIVFAGDAVFALPELLAVVAESLPVDARALRKRLLADRARFAALPGVGQLVLVDDDTQLITSIPLSGVPIDGNKLPFIDVTRISHENLFSVFGNRPTAQVMAALGCKYSCSFCHESADAFLYNQPKIRQRTPEHVMREIRLRIDQGFDAVFFDDSTFTQNRRWLSDLLTMLEADRAAGRRFEWGCQTTVNDVDEGLLRRMGESGCSYIYFGVESAQPDAVRVQKVQQLRLLAEPTDWTEQFRRVARWCRTAGIRVGTSLQFGLGETDEQRIRTLQLVADLHREGCVPDGCVALNLNSPYPGTRQWLDLMRSDAPLPDYRDKLERHPAFETAHQFSAITGEAVSDLYHLAADILGSALHQEAVRTRQ</sequence>
<dbReference type="AlphaFoldDB" id="A0A2D0AXV8"/>
<keyword evidence="2" id="KW-0949">S-adenosyl-L-methionine</keyword>
<organism evidence="7 8">
    <name type="scientific">Micromonospora wenchangensis</name>
    <dbReference type="NCBI Taxonomy" id="1185415"/>
    <lineage>
        <taxon>Bacteria</taxon>
        <taxon>Bacillati</taxon>
        <taxon>Actinomycetota</taxon>
        <taxon>Actinomycetes</taxon>
        <taxon>Micromonosporales</taxon>
        <taxon>Micromonosporaceae</taxon>
        <taxon>Micromonospora</taxon>
    </lineage>
</organism>
<dbReference type="InterPro" id="IPR051198">
    <property type="entry name" value="BchE-like"/>
</dbReference>
<reference evidence="7 8" key="1">
    <citation type="submission" date="2017-03" db="EMBL/GenBank/DDBJ databases">
        <title>Whole genome sequence of Micromonospora wenchangensis, isolated from mangrove soil.</title>
        <authorList>
            <person name="Yang H."/>
        </authorList>
    </citation>
    <scope>NUCLEOTIDE SEQUENCE [LARGE SCALE GENOMIC DNA]</scope>
    <source>
        <strain evidence="7 8">CCTCC AA 2012002</strain>
    </source>
</reference>
<evidence type="ECO:0000256" key="2">
    <source>
        <dbReference type="ARBA" id="ARBA00022691"/>
    </source>
</evidence>
<dbReference type="Gene3D" id="3.20.20.70">
    <property type="entry name" value="Aldolase class I"/>
    <property type="match status" value="1"/>
</dbReference>
<keyword evidence="5" id="KW-0411">Iron-sulfur</keyword>
<evidence type="ECO:0000313" key="7">
    <source>
        <dbReference type="EMBL" id="OWV11596.1"/>
    </source>
</evidence>
<dbReference type="EMBL" id="MZMV01000005">
    <property type="protein sequence ID" value="OWV11596.1"/>
    <property type="molecule type" value="Genomic_DNA"/>
</dbReference>
<name>A0A2D0AXV8_9ACTN</name>
<evidence type="ECO:0000256" key="4">
    <source>
        <dbReference type="ARBA" id="ARBA00023004"/>
    </source>
</evidence>
<keyword evidence="4" id="KW-0408">Iron</keyword>
<comment type="cofactor">
    <cofactor evidence="1">
        <name>[4Fe-4S] cluster</name>
        <dbReference type="ChEBI" id="CHEBI:49883"/>
    </cofactor>
</comment>
<evidence type="ECO:0000259" key="6">
    <source>
        <dbReference type="PROSITE" id="PS51918"/>
    </source>
</evidence>